<evidence type="ECO:0008006" key="4">
    <source>
        <dbReference type="Google" id="ProtNLM"/>
    </source>
</evidence>
<protein>
    <recommendedName>
        <fullName evidence="4">Type II secretion system (T2SS), protein M subtype b</fullName>
    </recommendedName>
</protein>
<reference evidence="3" key="1">
    <citation type="submission" date="2016-10" db="EMBL/GenBank/DDBJ databases">
        <authorList>
            <person name="Varghese N."/>
            <person name="Submissions S."/>
        </authorList>
    </citation>
    <scope>NUCLEOTIDE SEQUENCE [LARGE SCALE GENOMIC DNA]</scope>
    <source>
        <strain evidence="3">DSM 3384</strain>
    </source>
</reference>
<evidence type="ECO:0000313" key="3">
    <source>
        <dbReference type="Proteomes" id="UP000199608"/>
    </source>
</evidence>
<accession>A0A1H2FT73</accession>
<dbReference type="AlphaFoldDB" id="A0A1H2FT73"/>
<keyword evidence="3" id="KW-1185">Reference proteome</keyword>
<dbReference type="Proteomes" id="UP000199608">
    <property type="component" value="Unassembled WGS sequence"/>
</dbReference>
<sequence length="184" mass="21201">MDGIHRQQHSSRQAFIVGGVFLAVICLYALFFIYPSYRLVSRTRQAVVEQTAKIDRLKILYPVLARSKTLEQNPFEHLLPFPDRIRIHRDALSQLSGKIFDTANHNQLTLFESDFDINSLKNDSRFASITVKLKGELFDFRRFLIDIIALDFFDSIENLSISSHKGPIKEFNVTLNIKIKKNGS</sequence>
<keyword evidence="1" id="KW-1133">Transmembrane helix</keyword>
<feature type="transmembrane region" description="Helical" evidence="1">
    <location>
        <begin position="14"/>
        <end position="34"/>
    </location>
</feature>
<keyword evidence="1" id="KW-0472">Membrane</keyword>
<gene>
    <name evidence="2" type="ORF">SAMN04487931_104328</name>
</gene>
<dbReference type="RefSeq" id="WP_092232865.1">
    <property type="nucleotide sequence ID" value="NZ_FNLL01000004.1"/>
</dbReference>
<evidence type="ECO:0000256" key="1">
    <source>
        <dbReference type="SAM" id="Phobius"/>
    </source>
</evidence>
<dbReference type="EMBL" id="FNLL01000004">
    <property type="protein sequence ID" value="SDU10553.1"/>
    <property type="molecule type" value="Genomic_DNA"/>
</dbReference>
<keyword evidence="1" id="KW-0812">Transmembrane</keyword>
<evidence type="ECO:0000313" key="2">
    <source>
        <dbReference type="EMBL" id="SDU10553.1"/>
    </source>
</evidence>
<name>A0A1H2FT73_9BACT</name>
<proteinExistence type="predicted"/>
<organism evidence="2 3">
    <name type="scientific">Desulfobacula phenolica</name>
    <dbReference type="NCBI Taxonomy" id="90732"/>
    <lineage>
        <taxon>Bacteria</taxon>
        <taxon>Pseudomonadati</taxon>
        <taxon>Thermodesulfobacteriota</taxon>
        <taxon>Desulfobacteria</taxon>
        <taxon>Desulfobacterales</taxon>
        <taxon>Desulfobacteraceae</taxon>
        <taxon>Desulfobacula</taxon>
    </lineage>
</organism>